<name>A0A544QTA2_9FIRM</name>
<dbReference type="InterPro" id="IPR000551">
    <property type="entry name" value="MerR-type_HTH_dom"/>
</dbReference>
<evidence type="ECO:0000259" key="2">
    <source>
        <dbReference type="PROSITE" id="PS50937"/>
    </source>
</evidence>
<dbReference type="OrthoDB" id="9773308at2"/>
<reference evidence="3 4" key="1">
    <citation type="submission" date="2019-02" db="EMBL/GenBank/DDBJ databases">
        <title>Peptostreptococcaceae bacterium ZHW00191 nov., a new bacterium isolated from the human gut.</title>
        <authorList>
            <person name="Zhou H.-W."/>
            <person name="Chen X.-J."/>
        </authorList>
    </citation>
    <scope>NUCLEOTIDE SEQUENCE [LARGE SCALE GENOMIC DNA]</scope>
    <source>
        <strain evidence="3 4">ZHW00191</strain>
    </source>
</reference>
<dbReference type="Pfam" id="PF13411">
    <property type="entry name" value="MerR_1"/>
    <property type="match status" value="1"/>
</dbReference>
<dbReference type="PANTHER" id="PTHR30204">
    <property type="entry name" value="REDOX-CYCLING DRUG-SENSING TRANSCRIPTIONAL ACTIVATOR SOXR"/>
    <property type="match status" value="1"/>
</dbReference>
<organism evidence="3 4">
    <name type="scientific">Peptacetobacter hominis</name>
    <dbReference type="NCBI Taxonomy" id="2743610"/>
    <lineage>
        <taxon>Bacteria</taxon>
        <taxon>Bacillati</taxon>
        <taxon>Bacillota</taxon>
        <taxon>Clostridia</taxon>
        <taxon>Peptostreptococcales</taxon>
        <taxon>Peptostreptococcaceae</taxon>
        <taxon>Peptacetobacter</taxon>
    </lineage>
</organism>
<dbReference type="CDD" id="cd04782">
    <property type="entry name" value="HTH_BltR"/>
    <property type="match status" value="1"/>
</dbReference>
<dbReference type="AlphaFoldDB" id="A0A544QTA2"/>
<dbReference type="InterPro" id="IPR047057">
    <property type="entry name" value="MerR_fam"/>
</dbReference>
<dbReference type="Gene3D" id="1.10.1660.10">
    <property type="match status" value="1"/>
</dbReference>
<dbReference type="Gene3D" id="3.20.80.10">
    <property type="entry name" value="Regulatory factor, effector binding domain"/>
    <property type="match status" value="1"/>
</dbReference>
<dbReference type="GO" id="GO:0003677">
    <property type="term" value="F:DNA binding"/>
    <property type="evidence" value="ECO:0007669"/>
    <property type="project" value="UniProtKB-KW"/>
</dbReference>
<feature type="domain" description="HTH merR-type" evidence="2">
    <location>
        <begin position="10"/>
        <end position="79"/>
    </location>
</feature>
<dbReference type="PANTHER" id="PTHR30204:SF85">
    <property type="entry name" value="MULTIDRUG-EFFLUX TRANSPORTER 2 REGULATOR"/>
    <property type="match status" value="1"/>
</dbReference>
<dbReference type="SMART" id="SM00422">
    <property type="entry name" value="HTH_MERR"/>
    <property type="match status" value="1"/>
</dbReference>
<protein>
    <submittedName>
        <fullName evidence="3">MerR family transcriptional regulator</fullName>
    </submittedName>
</protein>
<gene>
    <name evidence="3" type="ORF">EXD82_09505</name>
</gene>
<dbReference type="SUPFAM" id="SSF46955">
    <property type="entry name" value="Putative DNA-binding domain"/>
    <property type="match status" value="1"/>
</dbReference>
<dbReference type="Proteomes" id="UP000317863">
    <property type="component" value="Unassembled WGS sequence"/>
</dbReference>
<dbReference type="SUPFAM" id="SSF55136">
    <property type="entry name" value="Probable bacterial effector-binding domain"/>
    <property type="match status" value="1"/>
</dbReference>
<evidence type="ECO:0000256" key="1">
    <source>
        <dbReference type="ARBA" id="ARBA00023125"/>
    </source>
</evidence>
<accession>A0A544QTA2</accession>
<comment type="caution">
    <text evidence="3">The sequence shown here is derived from an EMBL/GenBank/DDBJ whole genome shotgun (WGS) entry which is preliminary data.</text>
</comment>
<proteinExistence type="predicted"/>
<dbReference type="EMBL" id="SGJB01000020">
    <property type="protein sequence ID" value="TQQ83920.1"/>
    <property type="molecule type" value="Genomic_DNA"/>
</dbReference>
<dbReference type="InterPro" id="IPR009061">
    <property type="entry name" value="DNA-bd_dom_put_sf"/>
</dbReference>
<sequence>MEDYMTKKKLLSTGEFAKLCNIPKHVLIYYDEIGLFKPDKYGKNGYRYYSYFQYDTFVMISALKKLGMSLDNIKEYMNNRNPKIFLDLLSEKESELDKSIEQLKQIKRYISHLKESTKEGMIYDKSCVFETNIQNDEYLLLSDDFDKNKAAEILTDNFIEKYSDFINNNRLDSLEKIGLMIRTDRIDVYTDTFMDYDYFFIPTDKAYSSNIYVRKKGMYLIGIHVGDYERISETYKQMMIYSEKKSMILGEYAFEEYILNDLTQGNSKTYVTKILIPII</sequence>
<keyword evidence="4" id="KW-1185">Reference proteome</keyword>
<evidence type="ECO:0000313" key="3">
    <source>
        <dbReference type="EMBL" id="TQQ83920.1"/>
    </source>
</evidence>
<evidence type="ECO:0000313" key="4">
    <source>
        <dbReference type="Proteomes" id="UP000317863"/>
    </source>
</evidence>
<dbReference type="PROSITE" id="PS50937">
    <property type="entry name" value="HTH_MERR_2"/>
    <property type="match status" value="1"/>
</dbReference>
<dbReference type="InterPro" id="IPR011256">
    <property type="entry name" value="Reg_factor_effector_dom_sf"/>
</dbReference>
<dbReference type="GO" id="GO:0003700">
    <property type="term" value="F:DNA-binding transcription factor activity"/>
    <property type="evidence" value="ECO:0007669"/>
    <property type="project" value="InterPro"/>
</dbReference>
<keyword evidence="1" id="KW-0238">DNA-binding</keyword>